<organism evidence="2 3">
    <name type="scientific">Cordyceps javanica</name>
    <dbReference type="NCBI Taxonomy" id="43265"/>
    <lineage>
        <taxon>Eukaryota</taxon>
        <taxon>Fungi</taxon>
        <taxon>Dikarya</taxon>
        <taxon>Ascomycota</taxon>
        <taxon>Pezizomycotina</taxon>
        <taxon>Sordariomycetes</taxon>
        <taxon>Hypocreomycetidae</taxon>
        <taxon>Hypocreales</taxon>
        <taxon>Cordycipitaceae</taxon>
        <taxon>Cordyceps</taxon>
    </lineage>
</organism>
<protein>
    <submittedName>
        <fullName evidence="2">Uncharacterized protein</fullName>
    </submittedName>
</protein>
<dbReference type="EMBL" id="SPUK01000001">
    <property type="protein sequence ID" value="TQW00953.1"/>
    <property type="molecule type" value="Genomic_DNA"/>
</dbReference>
<dbReference type="Proteomes" id="UP000315783">
    <property type="component" value="Unassembled WGS sequence"/>
</dbReference>
<feature type="region of interest" description="Disordered" evidence="1">
    <location>
        <begin position="22"/>
        <end position="48"/>
    </location>
</feature>
<keyword evidence="3" id="KW-1185">Reference proteome</keyword>
<proteinExistence type="predicted"/>
<evidence type="ECO:0000313" key="2">
    <source>
        <dbReference type="EMBL" id="TQW00953.1"/>
    </source>
</evidence>
<evidence type="ECO:0000256" key="1">
    <source>
        <dbReference type="SAM" id="MobiDB-lite"/>
    </source>
</evidence>
<dbReference type="AlphaFoldDB" id="A0A545VGV9"/>
<name>A0A545VGV9_9HYPO</name>
<feature type="compositionally biased region" description="Low complexity" evidence="1">
    <location>
        <begin position="35"/>
        <end position="48"/>
    </location>
</feature>
<comment type="caution">
    <text evidence="2">The sequence shown here is derived from an EMBL/GenBank/DDBJ whole genome shotgun (WGS) entry which is preliminary data.</text>
</comment>
<gene>
    <name evidence="2" type="ORF">IF1G_00884</name>
</gene>
<sequence>MPATIFARTAARRAATFCTSSRAMKPSAESGVGMGSSTASASAGGSSWAWRNLSPKTRQYVKIGAATCAVTDAFVLYNYPDN</sequence>
<evidence type="ECO:0000313" key="3">
    <source>
        <dbReference type="Proteomes" id="UP000315783"/>
    </source>
</evidence>
<accession>A0A545VGV9</accession>
<reference evidence="2 3" key="1">
    <citation type="journal article" date="2019" name="Appl. Microbiol. Biotechnol.">
        <title>Genome sequence of Isaria javanica and comparative genome analysis insights into family S53 peptidase evolution in fungal entomopathogens.</title>
        <authorList>
            <person name="Lin R."/>
            <person name="Zhang X."/>
            <person name="Xin B."/>
            <person name="Zou M."/>
            <person name="Gao Y."/>
            <person name="Qin F."/>
            <person name="Hu Q."/>
            <person name="Xie B."/>
            <person name="Cheng X."/>
        </authorList>
    </citation>
    <scope>NUCLEOTIDE SEQUENCE [LARGE SCALE GENOMIC DNA]</scope>
    <source>
        <strain evidence="2 3">IJ1G</strain>
    </source>
</reference>